<feature type="binding site" evidence="13">
    <location>
        <position position="146"/>
    </location>
    <ligand>
        <name>Ca(2+)</name>
        <dbReference type="ChEBI" id="CHEBI:29108"/>
        <label>1</label>
    </ligand>
</feature>
<evidence type="ECO:0000313" key="19">
    <source>
        <dbReference type="Proteomes" id="UP000646827"/>
    </source>
</evidence>
<dbReference type="InterPro" id="IPR013780">
    <property type="entry name" value="Glyco_hydro_b"/>
</dbReference>
<keyword evidence="5 13" id="KW-0479">Metal-binding</keyword>
<evidence type="ECO:0000256" key="15">
    <source>
        <dbReference type="PIRSR" id="PIRSR001024-5"/>
    </source>
</evidence>
<dbReference type="Gene3D" id="2.60.40.1180">
    <property type="entry name" value="Golgi alpha-mannosidase II"/>
    <property type="match status" value="1"/>
</dbReference>
<keyword evidence="9" id="KW-0119">Carbohydrate metabolism</keyword>
<feature type="binding site" evidence="15">
    <location>
        <position position="108"/>
    </location>
    <ligand>
        <name>substrate</name>
    </ligand>
</feature>
<dbReference type="Gene3D" id="3.20.20.80">
    <property type="entry name" value="Glycosidases"/>
    <property type="match status" value="1"/>
</dbReference>
<evidence type="ECO:0000256" key="16">
    <source>
        <dbReference type="SAM" id="SignalP"/>
    </source>
</evidence>
<organism evidence="18 19">
    <name type="scientific">Circinella minor</name>
    <dbReference type="NCBI Taxonomy" id="1195481"/>
    <lineage>
        <taxon>Eukaryota</taxon>
        <taxon>Fungi</taxon>
        <taxon>Fungi incertae sedis</taxon>
        <taxon>Mucoromycota</taxon>
        <taxon>Mucoromycotina</taxon>
        <taxon>Mucoromycetes</taxon>
        <taxon>Mucorales</taxon>
        <taxon>Lichtheimiaceae</taxon>
        <taxon>Circinella</taxon>
    </lineage>
</organism>
<comment type="caution">
    <text evidence="18">The sequence shown here is derived from an EMBL/GenBank/DDBJ whole genome shotgun (WGS) entry which is preliminary data.</text>
</comment>
<dbReference type="GO" id="GO:0004556">
    <property type="term" value="F:alpha-amylase activity"/>
    <property type="evidence" value="ECO:0007669"/>
    <property type="project" value="UniProtKB-EC"/>
</dbReference>
<dbReference type="PIRSF" id="PIRSF001024">
    <property type="entry name" value="Alph-amyl_fung"/>
    <property type="match status" value="1"/>
</dbReference>
<feature type="chain" id="PRO_5034031592" description="alpha-amylase" evidence="16">
    <location>
        <begin position="22"/>
        <end position="473"/>
    </location>
</feature>
<dbReference type="AlphaFoldDB" id="A0A8H7SGI9"/>
<dbReference type="FunFam" id="3.20.20.80:FF:000120">
    <property type="entry name" value="Alpha-amylase A"/>
    <property type="match status" value="1"/>
</dbReference>
<dbReference type="SUPFAM" id="SSF51445">
    <property type="entry name" value="(Trans)glycosidases"/>
    <property type="match status" value="1"/>
</dbReference>
<dbReference type="EC" id="3.2.1.1" evidence="4"/>
<feature type="signal peptide" evidence="16">
    <location>
        <begin position="1"/>
        <end position="21"/>
    </location>
</feature>
<keyword evidence="14" id="KW-1015">Disulfide bond</keyword>
<evidence type="ECO:0000259" key="17">
    <source>
        <dbReference type="SMART" id="SM00642"/>
    </source>
</evidence>
<feature type="site" description="Transition state stabilizer" evidence="12">
    <location>
        <position position="312"/>
    </location>
</feature>
<evidence type="ECO:0000256" key="8">
    <source>
        <dbReference type="ARBA" id="ARBA00022837"/>
    </source>
</evidence>
<proteinExistence type="inferred from homology"/>
<protein>
    <recommendedName>
        <fullName evidence="4">alpha-amylase</fullName>
        <ecNumber evidence="4">3.2.1.1</ecNumber>
    </recommendedName>
</protein>
<keyword evidence="10" id="KW-0326">Glycosidase</keyword>
<keyword evidence="7" id="KW-0378">Hydrolase</keyword>
<feature type="binding site" evidence="15">
    <location>
        <position position="250"/>
    </location>
    <ligand>
        <name>substrate</name>
    </ligand>
</feature>
<evidence type="ECO:0000256" key="2">
    <source>
        <dbReference type="ARBA" id="ARBA00001913"/>
    </source>
</evidence>
<dbReference type="Proteomes" id="UP000646827">
    <property type="component" value="Unassembled WGS sequence"/>
</dbReference>
<dbReference type="SUPFAM" id="SSF51011">
    <property type="entry name" value="Glycosyl hydrolase domain"/>
    <property type="match status" value="1"/>
</dbReference>
<keyword evidence="19" id="KW-1185">Reference proteome</keyword>
<dbReference type="GO" id="GO:0005975">
    <property type="term" value="P:carbohydrate metabolic process"/>
    <property type="evidence" value="ECO:0007669"/>
    <property type="project" value="InterPro"/>
</dbReference>
<name>A0A8H7SGI9_9FUNG</name>
<comment type="similarity">
    <text evidence="3">Belongs to the glycosyl hydrolase 13 family.</text>
</comment>
<dbReference type="EMBL" id="JAEPRB010000005">
    <property type="protein sequence ID" value="KAG2227683.1"/>
    <property type="molecule type" value="Genomic_DNA"/>
</dbReference>
<dbReference type="InterPro" id="IPR006047">
    <property type="entry name" value="GH13_cat_dom"/>
</dbReference>
<feature type="binding site" evidence="13">
    <location>
        <position position="226"/>
    </location>
    <ligand>
        <name>Ca(2+)</name>
        <dbReference type="ChEBI" id="CHEBI:29108"/>
        <label>1</label>
    </ligand>
</feature>
<evidence type="ECO:0000256" key="6">
    <source>
        <dbReference type="ARBA" id="ARBA00022729"/>
    </source>
</evidence>
<evidence type="ECO:0000256" key="3">
    <source>
        <dbReference type="ARBA" id="ARBA00008061"/>
    </source>
</evidence>
<comment type="cofactor">
    <cofactor evidence="2">
        <name>Ca(2+)</name>
        <dbReference type="ChEBI" id="CHEBI:29108"/>
    </cofactor>
</comment>
<dbReference type="InterPro" id="IPR013777">
    <property type="entry name" value="A-amylase-like"/>
</dbReference>
<feature type="active site" description="Proton donor" evidence="11">
    <location>
        <position position="246"/>
    </location>
</feature>
<evidence type="ECO:0000256" key="1">
    <source>
        <dbReference type="ARBA" id="ARBA00000548"/>
    </source>
</evidence>
<reference evidence="18 19" key="1">
    <citation type="submission" date="2020-12" db="EMBL/GenBank/DDBJ databases">
        <title>Metabolic potential, ecology and presence of endohyphal bacteria is reflected in genomic diversity of Mucoromycotina.</title>
        <authorList>
            <person name="Muszewska A."/>
            <person name="Okrasinska A."/>
            <person name="Steczkiewicz K."/>
            <person name="Drgas O."/>
            <person name="Orlowska M."/>
            <person name="Perlinska-Lenart U."/>
            <person name="Aleksandrzak-Piekarczyk T."/>
            <person name="Szatraj K."/>
            <person name="Zielenkiewicz U."/>
            <person name="Pilsyk S."/>
            <person name="Malc E."/>
            <person name="Mieczkowski P."/>
            <person name="Kruszewska J.S."/>
            <person name="Biernat P."/>
            <person name="Pawlowska J."/>
        </authorList>
    </citation>
    <scope>NUCLEOTIDE SEQUENCE [LARGE SCALE GENOMIC DNA]</scope>
    <source>
        <strain evidence="18 19">CBS 142.35</strain>
    </source>
</reference>
<feature type="binding site" evidence="13">
    <location>
        <position position="222"/>
    </location>
    <ligand>
        <name>Ca(2+)</name>
        <dbReference type="ChEBI" id="CHEBI:29108"/>
        <label>2</label>
    </ligand>
</feature>
<accession>A0A8H7SGI9</accession>
<comment type="catalytic activity">
    <reaction evidence="1">
        <text>Endohydrolysis of (1-&gt;4)-alpha-D-glucosidic linkages in polysaccharides containing three or more (1-&gt;4)-alpha-linked D-glucose units.</text>
        <dbReference type="EC" id="3.2.1.1"/>
    </reaction>
</comment>
<feature type="binding site" evidence="15">
    <location>
        <position position="312"/>
    </location>
    <ligand>
        <name>substrate</name>
    </ligand>
</feature>
<feature type="binding site" evidence="15">
    <location>
        <position position="147"/>
    </location>
    <ligand>
        <name>substrate</name>
    </ligand>
</feature>
<evidence type="ECO:0000256" key="4">
    <source>
        <dbReference type="ARBA" id="ARBA00012595"/>
    </source>
</evidence>
<feature type="domain" description="Glycosyl hydrolase family 13 catalytic" evidence="17">
    <location>
        <begin position="46"/>
        <end position="385"/>
    </location>
</feature>
<dbReference type="SMART" id="SM00642">
    <property type="entry name" value="Aamy"/>
    <property type="match status" value="1"/>
</dbReference>
<dbReference type="Pfam" id="PF00128">
    <property type="entry name" value="Alpha-amylase"/>
    <property type="match status" value="1"/>
</dbReference>
<evidence type="ECO:0000256" key="11">
    <source>
        <dbReference type="PIRSR" id="PIRSR001024-1"/>
    </source>
</evidence>
<keyword evidence="8 13" id="KW-0106">Calcium</keyword>
<evidence type="ECO:0000256" key="10">
    <source>
        <dbReference type="ARBA" id="ARBA00023295"/>
    </source>
</evidence>
<keyword evidence="6 16" id="KW-0732">Signal</keyword>
<evidence type="ECO:0000256" key="9">
    <source>
        <dbReference type="ARBA" id="ARBA00023277"/>
    </source>
</evidence>
<feature type="binding site" evidence="15">
    <location>
        <position position="220"/>
    </location>
    <ligand>
        <name>substrate</name>
    </ligand>
</feature>
<feature type="disulfide bond" evidence="14">
    <location>
        <begin position="62"/>
        <end position="69"/>
    </location>
</feature>
<evidence type="ECO:0000256" key="14">
    <source>
        <dbReference type="PIRSR" id="PIRSR001024-4"/>
    </source>
</evidence>
<dbReference type="InterPro" id="IPR017853">
    <property type="entry name" value="GH"/>
</dbReference>
<feature type="active site" description="Nucleophile" evidence="11">
    <location>
        <position position="222"/>
    </location>
</feature>
<dbReference type="GO" id="GO:0005509">
    <property type="term" value="F:calcium ion binding"/>
    <property type="evidence" value="ECO:0007669"/>
    <property type="project" value="InterPro"/>
</dbReference>
<gene>
    <name evidence="18" type="ORF">INT45_004725</name>
</gene>
<evidence type="ECO:0000256" key="13">
    <source>
        <dbReference type="PIRSR" id="PIRSR001024-3"/>
    </source>
</evidence>
<feature type="binding site" evidence="13">
    <location>
        <position position="181"/>
    </location>
    <ligand>
        <name>Ca(2+)</name>
        <dbReference type="ChEBI" id="CHEBI:29108"/>
        <label>1</label>
    </ligand>
</feature>
<feature type="binding site" evidence="13">
    <location>
        <position position="246"/>
    </location>
    <ligand>
        <name>Ca(2+)</name>
        <dbReference type="ChEBI" id="CHEBI:29108"/>
        <label>2</label>
    </ligand>
</feature>
<sequence>MKFSTITQSVLLAALSTAALARPLAENKTIVKRAGADDWRDRSIYQILTDRFATGGSDSGDCGSLSGYCGGTFKGVVSQLDYIAGMGFDAIWISPIPANSPNGYHGYWATDFNAINENFGSSEDLKALVDAAHDKGMYVMLDVVPNHSGPTNGDYSGYTFDSPSDYHTECSINYDDQKSIEQCWVADELPDHNTEDDGVVGKLNDILSNWITTYGFDGIRIDTVKHVRMDYWGQYQAAGGVFATGEVFHGDPKYVGPYQQQLDSLLNFPLYYAIQETFKSGGSMSRLSGALQSNRDSFSDVSVLTNFVDNHDVVRFLNTNKDISQLKNALALVLLAEGIPVVYYGTEQEYAGGADPANREVLWTSGYNTDSDLYKFIATINNKVRQKSGKKVVMDVDVGDSTYAFVHGDALVVLNNLGSGGSSEVTVNVGSNIADNTALTDAISGTEATVSGGSVKFAIKDGLPAVFVSGSSK</sequence>
<evidence type="ECO:0000256" key="7">
    <source>
        <dbReference type="ARBA" id="ARBA00022801"/>
    </source>
</evidence>
<dbReference type="CDD" id="cd11319">
    <property type="entry name" value="AmyAc_euk_AmyA"/>
    <property type="match status" value="1"/>
</dbReference>
<feature type="disulfide bond" evidence="14">
    <location>
        <begin position="170"/>
        <end position="183"/>
    </location>
</feature>
<dbReference type="OrthoDB" id="1740265at2759"/>
<feature type="binding site" evidence="15">
    <location>
        <position position="359"/>
    </location>
    <ligand>
        <name>substrate</name>
    </ligand>
</feature>
<dbReference type="PANTHER" id="PTHR10357">
    <property type="entry name" value="ALPHA-AMYLASE FAMILY MEMBER"/>
    <property type="match status" value="1"/>
</dbReference>
<dbReference type="PANTHER" id="PTHR10357:SF215">
    <property type="entry name" value="ALPHA-AMYLASE 1"/>
    <property type="match status" value="1"/>
</dbReference>
<evidence type="ECO:0000313" key="18">
    <source>
        <dbReference type="EMBL" id="KAG2227683.1"/>
    </source>
</evidence>
<evidence type="ECO:0000256" key="5">
    <source>
        <dbReference type="ARBA" id="ARBA00022723"/>
    </source>
</evidence>
<feature type="binding site" evidence="13">
    <location>
        <position position="191"/>
    </location>
    <ligand>
        <name>Ca(2+)</name>
        <dbReference type="ChEBI" id="CHEBI:29108"/>
        <label>1</label>
    </ligand>
</feature>
<evidence type="ECO:0000256" key="12">
    <source>
        <dbReference type="PIRSR" id="PIRSR001024-2"/>
    </source>
</evidence>